<comment type="caution">
    <text evidence="1">The sequence shown here is derived from an EMBL/GenBank/DDBJ whole genome shotgun (WGS) entry which is preliminary data.</text>
</comment>
<sequence>MRITEQIADSFHRLWSLLSKKEKVMSEQTVIAPTNTEAEHDLSPLESFANETATTSAVATPATGAPAAALFKNRRIPLRRLIALAWRQS</sequence>
<gene>
    <name evidence="1" type="ORF">HA48_08265</name>
</gene>
<keyword evidence="2" id="KW-1185">Reference proteome</keyword>
<evidence type="ECO:0000313" key="2">
    <source>
        <dbReference type="Proteomes" id="UP000193104"/>
    </source>
</evidence>
<dbReference type="AlphaFoldDB" id="A0A1X1DB23"/>
<name>A0A1X1DB23_9GAMM</name>
<reference evidence="1 2" key="1">
    <citation type="journal article" date="2017" name="Antonie Van Leeuwenhoek">
        <title>Phylogenomic resolution of the bacterial genus Pantoea and its relationship with Erwinia and Tatumella.</title>
        <authorList>
            <person name="Palmer M."/>
            <person name="Steenkamp E.T."/>
            <person name="Coetzee M.P."/>
            <person name="Chan W.Y."/>
            <person name="van Zyl E."/>
            <person name="De Maayer P."/>
            <person name="Coutinho T.A."/>
            <person name="Blom J."/>
            <person name="Smits T.H."/>
            <person name="Duffy B."/>
            <person name="Venter S.N."/>
        </authorList>
    </citation>
    <scope>NUCLEOTIDE SEQUENCE [LARGE SCALE GENOMIC DNA]</scope>
    <source>
        <strain evidence="1 2">LMG 26277</strain>
    </source>
</reference>
<dbReference type="EMBL" id="MLFS01000017">
    <property type="protein sequence ID" value="ORM73691.1"/>
    <property type="molecule type" value="Genomic_DNA"/>
</dbReference>
<dbReference type="Proteomes" id="UP000193104">
    <property type="component" value="Unassembled WGS sequence"/>
</dbReference>
<accession>A0A1X1DB23</accession>
<evidence type="ECO:0000313" key="1">
    <source>
        <dbReference type="EMBL" id="ORM73691.1"/>
    </source>
</evidence>
<proteinExistence type="predicted"/>
<organism evidence="1 2">
    <name type="scientific">Pantoea wallisii</name>
    <dbReference type="NCBI Taxonomy" id="1076551"/>
    <lineage>
        <taxon>Bacteria</taxon>
        <taxon>Pseudomonadati</taxon>
        <taxon>Pseudomonadota</taxon>
        <taxon>Gammaproteobacteria</taxon>
        <taxon>Enterobacterales</taxon>
        <taxon>Erwiniaceae</taxon>
        <taxon>Pantoea</taxon>
    </lineage>
</organism>
<dbReference type="STRING" id="1076551.HA48_08265"/>
<protein>
    <submittedName>
        <fullName evidence="1">Uncharacterized protein</fullName>
    </submittedName>
</protein>